<evidence type="ECO:0000259" key="4">
    <source>
        <dbReference type="SMART" id="SM00382"/>
    </source>
</evidence>
<dbReference type="PANTHER" id="PTHR30258">
    <property type="entry name" value="TYPE II SECRETION SYSTEM PROTEIN GSPE-RELATED"/>
    <property type="match status" value="1"/>
</dbReference>
<reference evidence="5 6" key="1">
    <citation type="submission" date="2015-01" db="EMBL/GenBank/DDBJ databases">
        <title>Genome sequence of Anoxybacillus ayderensis strain AB04.</title>
        <authorList>
            <person name="Belduz A.O."/>
            <person name="Canakci S."/>
            <person name="Chan K.-G."/>
            <person name="Kahar U.M."/>
            <person name="Yaakob A.S."/>
            <person name="Chan C.S."/>
            <person name="Goh K.M."/>
        </authorList>
    </citation>
    <scope>NUCLEOTIDE SEQUENCE [LARGE SCALE GENOMIC DNA]</scope>
    <source>
        <strain evidence="5 6">AB04</strain>
    </source>
</reference>
<accession>A0A0D0HRV5</accession>
<dbReference type="GO" id="GO:0005886">
    <property type="term" value="C:plasma membrane"/>
    <property type="evidence" value="ECO:0007669"/>
    <property type="project" value="TreeGrafter"/>
</dbReference>
<dbReference type="CDD" id="cd01129">
    <property type="entry name" value="PulE-GspE-like"/>
    <property type="match status" value="1"/>
</dbReference>
<feature type="domain" description="AAA+ ATPase" evidence="4">
    <location>
        <begin position="306"/>
        <end position="458"/>
    </location>
</feature>
<evidence type="ECO:0000256" key="3">
    <source>
        <dbReference type="ARBA" id="ARBA00022840"/>
    </source>
</evidence>
<dbReference type="InterPro" id="IPR027417">
    <property type="entry name" value="P-loop_NTPase"/>
</dbReference>
<dbReference type="FunFam" id="3.30.450.90:FF:000001">
    <property type="entry name" value="Type II secretion system ATPase GspE"/>
    <property type="match status" value="1"/>
</dbReference>
<keyword evidence="2" id="KW-0547">Nucleotide-binding</keyword>
<organism evidence="5 6">
    <name type="scientific">Anoxybacillus ayderensis</name>
    <dbReference type="NCBI Taxonomy" id="265546"/>
    <lineage>
        <taxon>Bacteria</taxon>
        <taxon>Bacillati</taxon>
        <taxon>Bacillota</taxon>
        <taxon>Bacilli</taxon>
        <taxon>Bacillales</taxon>
        <taxon>Anoxybacillaceae</taxon>
        <taxon>Anoxybacillus</taxon>
    </lineage>
</organism>
<dbReference type="FunFam" id="3.30.300.160:FF:000002">
    <property type="entry name" value="Type II secretion system protein E"/>
    <property type="match status" value="1"/>
</dbReference>
<dbReference type="SUPFAM" id="SSF160246">
    <property type="entry name" value="EspE N-terminal domain-like"/>
    <property type="match status" value="1"/>
</dbReference>
<dbReference type="Gene3D" id="3.30.450.90">
    <property type="match status" value="1"/>
</dbReference>
<dbReference type="EMBL" id="JXTG01000002">
    <property type="protein sequence ID" value="KIP22002.1"/>
    <property type="molecule type" value="Genomic_DNA"/>
</dbReference>
<dbReference type="GO" id="GO:0005524">
    <property type="term" value="F:ATP binding"/>
    <property type="evidence" value="ECO:0007669"/>
    <property type="project" value="UniProtKB-KW"/>
</dbReference>
<keyword evidence="3" id="KW-0067">ATP-binding</keyword>
<comment type="similarity">
    <text evidence="1">Belongs to the GSP E family.</text>
</comment>
<dbReference type="PATRIC" id="fig|265546.4.peg.567"/>
<dbReference type="GO" id="GO:0016887">
    <property type="term" value="F:ATP hydrolysis activity"/>
    <property type="evidence" value="ECO:0007669"/>
    <property type="project" value="TreeGrafter"/>
</dbReference>
<dbReference type="Gene3D" id="3.30.300.160">
    <property type="entry name" value="Type II secretion system, protein E, N-terminal domain"/>
    <property type="match status" value="1"/>
</dbReference>
<proteinExistence type="inferred from homology"/>
<dbReference type="Pfam" id="PF00437">
    <property type="entry name" value="T2SSE"/>
    <property type="match status" value="1"/>
</dbReference>
<dbReference type="InterPro" id="IPR001482">
    <property type="entry name" value="T2SS/T4SS_dom"/>
</dbReference>
<dbReference type="FunFam" id="3.40.50.300:FF:000398">
    <property type="entry name" value="Type IV pilus assembly ATPase PilB"/>
    <property type="match status" value="1"/>
</dbReference>
<dbReference type="InterPro" id="IPR003593">
    <property type="entry name" value="AAA+_ATPase"/>
</dbReference>
<dbReference type="RefSeq" id="WP_042534131.1">
    <property type="nucleotide sequence ID" value="NZ_JXTG01000002.1"/>
</dbReference>
<evidence type="ECO:0000313" key="5">
    <source>
        <dbReference type="EMBL" id="KIP22002.1"/>
    </source>
</evidence>
<comment type="caution">
    <text evidence="5">The sequence shown here is derived from an EMBL/GenBank/DDBJ whole genome shotgun (WGS) entry which is preliminary data.</text>
</comment>
<keyword evidence="6" id="KW-1185">Reference proteome</keyword>
<evidence type="ECO:0000256" key="2">
    <source>
        <dbReference type="ARBA" id="ARBA00022741"/>
    </source>
</evidence>
<dbReference type="Pfam" id="PF05157">
    <property type="entry name" value="MshEN"/>
    <property type="match status" value="1"/>
</dbReference>
<gene>
    <name evidence="5" type="ORF">JV16_00549</name>
</gene>
<dbReference type="InterPro" id="IPR037257">
    <property type="entry name" value="T2SS_E_N_sf"/>
</dbReference>
<name>A0A0D0HRV5_9BACL</name>
<evidence type="ECO:0000256" key="1">
    <source>
        <dbReference type="ARBA" id="ARBA00006611"/>
    </source>
</evidence>
<dbReference type="SMART" id="SM00382">
    <property type="entry name" value="AAA"/>
    <property type="match status" value="1"/>
</dbReference>
<dbReference type="SUPFAM" id="SSF52540">
    <property type="entry name" value="P-loop containing nucleoside triphosphate hydrolases"/>
    <property type="match status" value="1"/>
</dbReference>
<sequence>MKKHERKRLGDLLIEAGLITKEQLEETLKEKAPGQKLGDALLQRGYITEQQLIEVLEFQLGIPHVSLYRYPIDPKLTNLVPKEFAKRNMLIPLKQEGDRLFVAMADPMDFFAIDDLRLSTGFHIEVAIASKDDILRAINKYYDIDDSVEEFLNIAPAQEVREQEKLVEDDSPIVRLVNQILQMAVEQRASDIHIDPQETKVVIRYRIDGILRTERALPKHMQGMLTARIKILANMDITEHRVPQDGRIKMNIDFHPVDLRVSTLPTIYGEKIVMRVLDLGAALNDLNKLGFNKLNLQRFIQLIEQPTGIVLITGPTGSGKSSTLYAALNRLNGEHVNIITIEDPVEYQLEGVNQIQVNPNVGMTFAEGLRSILRQDPNIIMVGEIRDRETAEVAIRASLTGHLVLSTLHTNDALSTVARLIDMGVEPFLVATSLSGVVSQRLVRRVCRDCQEEHEPTKREIDIFARRGLKIEKVMRGRGCPTCNMTGYKGRIALHELMVMSDDMRKVILNGEPLSKLREIAIKNKMIFLIDDGLLKVKQGLTTTEEVLRVSIV</sequence>
<dbReference type="InterPro" id="IPR007831">
    <property type="entry name" value="T2SS_GspE_N"/>
</dbReference>
<dbReference type="PANTHER" id="PTHR30258:SF1">
    <property type="entry name" value="PROTEIN TRANSPORT PROTEIN HOFB HOMOLOG"/>
    <property type="match status" value="1"/>
</dbReference>
<evidence type="ECO:0000313" key="6">
    <source>
        <dbReference type="Proteomes" id="UP000032047"/>
    </source>
</evidence>
<dbReference type="Gene3D" id="3.40.50.300">
    <property type="entry name" value="P-loop containing nucleotide triphosphate hydrolases"/>
    <property type="match status" value="1"/>
</dbReference>
<protein>
    <submittedName>
        <fullName evidence="5">Type II traffic warden ATPase</fullName>
    </submittedName>
</protein>
<dbReference type="Proteomes" id="UP000032047">
    <property type="component" value="Unassembled WGS sequence"/>
</dbReference>
<dbReference type="AlphaFoldDB" id="A0A0D0HRV5"/>